<evidence type="ECO:0000313" key="1">
    <source>
        <dbReference type="EMBL" id="CAG8649184.1"/>
    </source>
</evidence>
<proteinExistence type="predicted"/>
<comment type="caution">
    <text evidence="1">The sequence shown here is derived from an EMBL/GenBank/DDBJ whole genome shotgun (WGS) entry which is preliminary data.</text>
</comment>
<gene>
    <name evidence="1" type="ORF">SPELUC_LOCUS8849</name>
</gene>
<dbReference type="Proteomes" id="UP000789366">
    <property type="component" value="Unassembled WGS sequence"/>
</dbReference>
<dbReference type="EMBL" id="CAJVPW010013885">
    <property type="protein sequence ID" value="CAG8649184.1"/>
    <property type="molecule type" value="Genomic_DNA"/>
</dbReference>
<sequence>TYINVTNQMEQTIDPYHIDCYNKVFNPTQYCQECKDKPLQTEDEQSRGICASCYITKKGKAKEEAPKDYFFSEPLTTEQEILNEVLYNYPL</sequence>
<reference evidence="1" key="1">
    <citation type="submission" date="2021-06" db="EMBL/GenBank/DDBJ databases">
        <authorList>
            <person name="Kallberg Y."/>
            <person name="Tangrot J."/>
            <person name="Rosling A."/>
        </authorList>
    </citation>
    <scope>NUCLEOTIDE SEQUENCE</scope>
    <source>
        <strain evidence="1">28 12/20/2015</strain>
    </source>
</reference>
<protein>
    <submittedName>
        <fullName evidence="1">2720_t:CDS:1</fullName>
    </submittedName>
</protein>
<feature type="non-terminal residue" evidence="1">
    <location>
        <position position="1"/>
    </location>
</feature>
<evidence type="ECO:0000313" key="2">
    <source>
        <dbReference type="Proteomes" id="UP000789366"/>
    </source>
</evidence>
<name>A0ACA9NG95_9GLOM</name>
<organism evidence="1 2">
    <name type="scientific">Cetraspora pellucida</name>
    <dbReference type="NCBI Taxonomy" id="1433469"/>
    <lineage>
        <taxon>Eukaryota</taxon>
        <taxon>Fungi</taxon>
        <taxon>Fungi incertae sedis</taxon>
        <taxon>Mucoromycota</taxon>
        <taxon>Glomeromycotina</taxon>
        <taxon>Glomeromycetes</taxon>
        <taxon>Diversisporales</taxon>
        <taxon>Gigasporaceae</taxon>
        <taxon>Cetraspora</taxon>
    </lineage>
</organism>
<accession>A0ACA9NG95</accession>
<keyword evidence="2" id="KW-1185">Reference proteome</keyword>